<evidence type="ECO:0000313" key="2">
    <source>
        <dbReference type="Proteomes" id="UP000664032"/>
    </source>
</evidence>
<comment type="caution">
    <text evidence="1">The sequence shown here is derived from an EMBL/GenBank/DDBJ whole genome shotgun (WGS) entry which is preliminary data.</text>
</comment>
<proteinExistence type="predicted"/>
<organism evidence="1 2">
    <name type="scientific">Psilocybe cubensis</name>
    <name type="common">Psychedelic mushroom</name>
    <name type="synonym">Stropharia cubensis</name>
    <dbReference type="NCBI Taxonomy" id="181762"/>
    <lineage>
        <taxon>Eukaryota</taxon>
        <taxon>Fungi</taxon>
        <taxon>Dikarya</taxon>
        <taxon>Basidiomycota</taxon>
        <taxon>Agaricomycotina</taxon>
        <taxon>Agaricomycetes</taxon>
        <taxon>Agaricomycetidae</taxon>
        <taxon>Agaricales</taxon>
        <taxon>Agaricineae</taxon>
        <taxon>Strophariaceae</taxon>
        <taxon>Psilocybe</taxon>
    </lineage>
</organism>
<dbReference type="EMBL" id="JAFIQS020000003">
    <property type="protein sequence ID" value="KAH9484503.1"/>
    <property type="molecule type" value="Genomic_DNA"/>
</dbReference>
<gene>
    <name evidence="1" type="ORF">JR316_0003985</name>
</gene>
<sequence length="287" mass="32494">MGDDRAKWLLEDRVHSYVTVATATCLVFDHLTTFADEVSGIDLETPRPLLCQSSLSNTKTLLRKAIPPTIGPDNPVYLVLGYLVMVPLFAMQGIMICRISSMWNHNQRVIILLSASFSAQVIAAVVMKIAVDRMSLPIPDPVPGIHICLKAPQAKWLYLIVVPFAIFELLLLITSISRGIQHYYRSQTQIKWSFFGHRSLIKILFRDSITFPFIELIFSKVLLVFNASQFILGQLTLDISIFWPGVAGPRLILNLREAYYQPFEQECNVVHNDIGQFGNIRSVELFQ</sequence>
<reference evidence="1" key="1">
    <citation type="submission" date="2021-10" db="EMBL/GenBank/DDBJ databases">
        <title>Psilocybe cubensis genome.</title>
        <authorList>
            <person name="Mckernan K.J."/>
            <person name="Crawford S."/>
            <person name="Trippe A."/>
            <person name="Kane L.T."/>
            <person name="Mclaughlin S."/>
        </authorList>
    </citation>
    <scope>NUCLEOTIDE SEQUENCE</scope>
    <source>
        <strain evidence="1">MGC-MH-2018</strain>
    </source>
</reference>
<dbReference type="Proteomes" id="UP000664032">
    <property type="component" value="Unassembled WGS sequence"/>
</dbReference>
<protein>
    <submittedName>
        <fullName evidence="1">Uncharacterized protein</fullName>
    </submittedName>
</protein>
<name>A0ACB8H922_PSICU</name>
<accession>A0ACB8H922</accession>
<evidence type="ECO:0000313" key="1">
    <source>
        <dbReference type="EMBL" id="KAH9484503.1"/>
    </source>
</evidence>
<keyword evidence="2" id="KW-1185">Reference proteome</keyword>